<organism evidence="2 3">
    <name type="scientific">Limnofasciculus baicalensis BBK-W-15</name>
    <dbReference type="NCBI Taxonomy" id="2699891"/>
    <lineage>
        <taxon>Bacteria</taxon>
        <taxon>Bacillati</taxon>
        <taxon>Cyanobacteriota</taxon>
        <taxon>Cyanophyceae</taxon>
        <taxon>Coleofasciculales</taxon>
        <taxon>Coleofasciculaceae</taxon>
        <taxon>Limnofasciculus</taxon>
        <taxon>Limnofasciculus baicalensis</taxon>
    </lineage>
</organism>
<protein>
    <submittedName>
        <fullName evidence="2">Helix-turn-helix domain-containing protein</fullName>
    </submittedName>
</protein>
<dbReference type="GO" id="GO:0003677">
    <property type="term" value="F:DNA binding"/>
    <property type="evidence" value="ECO:0007669"/>
    <property type="project" value="InterPro"/>
</dbReference>
<dbReference type="AlphaFoldDB" id="A0AAE3GU78"/>
<keyword evidence="3" id="KW-1185">Reference proteome</keyword>
<sequence>MTVYKTYKEVRNGFSPEAQARITAGANKIREQLKILRTLREVAGISQEELAERLDVKHPDISQLEEREEIALNTLVEVVVALGGSLDITINFPEKAPISFSRIETILSPPFTDKKNNLDRPTNL</sequence>
<feature type="domain" description="HTH cro/C1-type" evidence="1">
    <location>
        <begin position="36"/>
        <end position="89"/>
    </location>
</feature>
<evidence type="ECO:0000313" key="2">
    <source>
        <dbReference type="EMBL" id="MCP2730790.1"/>
    </source>
</evidence>
<dbReference type="InterPro" id="IPR010982">
    <property type="entry name" value="Lambda_DNA-bd_dom_sf"/>
</dbReference>
<reference evidence="2" key="1">
    <citation type="submission" date="2022-06" db="EMBL/GenBank/DDBJ databases">
        <title>New cyanobacteria of genus Symplocastrum in benthos of Lake Baikal.</title>
        <authorList>
            <person name="Sorokovikova E."/>
            <person name="Tikhonova I."/>
            <person name="Krasnopeev A."/>
            <person name="Evseev P."/>
            <person name="Gladkikh A."/>
            <person name="Belykh O."/>
        </authorList>
    </citation>
    <scope>NUCLEOTIDE SEQUENCE</scope>
    <source>
        <strain evidence="2">BBK-W-15</strain>
    </source>
</reference>
<name>A0AAE3GU78_9CYAN</name>
<accession>A0AAE3GU78</accession>
<dbReference type="EMBL" id="JAMZMM010000241">
    <property type="protein sequence ID" value="MCP2730790.1"/>
    <property type="molecule type" value="Genomic_DNA"/>
</dbReference>
<dbReference type="InterPro" id="IPR039554">
    <property type="entry name" value="HigA2-like_HTH"/>
</dbReference>
<dbReference type="Pfam" id="PF13744">
    <property type="entry name" value="HTH_37"/>
    <property type="match status" value="1"/>
</dbReference>
<dbReference type="SMART" id="SM00530">
    <property type="entry name" value="HTH_XRE"/>
    <property type="match status" value="1"/>
</dbReference>
<dbReference type="InterPro" id="IPR001387">
    <property type="entry name" value="Cro/C1-type_HTH"/>
</dbReference>
<dbReference type="Gene3D" id="1.10.260.40">
    <property type="entry name" value="lambda repressor-like DNA-binding domains"/>
    <property type="match status" value="1"/>
</dbReference>
<evidence type="ECO:0000313" key="3">
    <source>
        <dbReference type="Proteomes" id="UP001204953"/>
    </source>
</evidence>
<proteinExistence type="predicted"/>
<dbReference type="PROSITE" id="PS50943">
    <property type="entry name" value="HTH_CROC1"/>
    <property type="match status" value="1"/>
</dbReference>
<comment type="caution">
    <text evidence="2">The sequence shown here is derived from an EMBL/GenBank/DDBJ whole genome shotgun (WGS) entry which is preliminary data.</text>
</comment>
<dbReference type="SUPFAM" id="SSF47413">
    <property type="entry name" value="lambda repressor-like DNA-binding domains"/>
    <property type="match status" value="1"/>
</dbReference>
<dbReference type="Proteomes" id="UP001204953">
    <property type="component" value="Unassembled WGS sequence"/>
</dbReference>
<evidence type="ECO:0000259" key="1">
    <source>
        <dbReference type="PROSITE" id="PS50943"/>
    </source>
</evidence>
<dbReference type="CDD" id="cd00093">
    <property type="entry name" value="HTH_XRE"/>
    <property type="match status" value="1"/>
</dbReference>
<gene>
    <name evidence="2" type="ORF">NJ959_20390</name>
</gene>
<dbReference type="RefSeq" id="WP_254013543.1">
    <property type="nucleotide sequence ID" value="NZ_JAMZMM010000241.1"/>
</dbReference>